<dbReference type="Proteomes" id="UP000198688">
    <property type="component" value="Chromosome I"/>
</dbReference>
<reference evidence="2 3" key="1">
    <citation type="submission" date="2016-10" db="EMBL/GenBank/DDBJ databases">
        <authorList>
            <person name="de Groot N.N."/>
        </authorList>
    </citation>
    <scope>NUCLEOTIDE SEQUENCE [LARGE SCALE GENOMIC DNA]</scope>
    <source>
        <strain evidence="2 3">DSM 43941</strain>
    </source>
</reference>
<keyword evidence="1" id="KW-0472">Membrane</keyword>
<dbReference type="RefSeq" id="WP_092548319.1">
    <property type="nucleotide sequence ID" value="NZ_BOMJ01000006.1"/>
</dbReference>
<name>A0A1H2CIJ3_9ACTN</name>
<evidence type="ECO:0000256" key="1">
    <source>
        <dbReference type="SAM" id="Phobius"/>
    </source>
</evidence>
<dbReference type="STRING" id="113562.SAMN04489716_5934"/>
<keyword evidence="1" id="KW-0812">Transmembrane</keyword>
<sequence>MDPQLTAAITLTLALIAITVGYVIACWIWPFKSHRKCDGTGKRRSPSGRAFRLCRRCDGTGRRLRAGRWIYNQFARRRRDAR</sequence>
<evidence type="ECO:0000313" key="2">
    <source>
        <dbReference type="EMBL" id="SDT70345.1"/>
    </source>
</evidence>
<feature type="transmembrane region" description="Helical" evidence="1">
    <location>
        <begin position="6"/>
        <end position="29"/>
    </location>
</feature>
<organism evidence="2 3">
    <name type="scientific">Actinoplanes derwentensis</name>
    <dbReference type="NCBI Taxonomy" id="113562"/>
    <lineage>
        <taxon>Bacteria</taxon>
        <taxon>Bacillati</taxon>
        <taxon>Actinomycetota</taxon>
        <taxon>Actinomycetes</taxon>
        <taxon>Micromonosporales</taxon>
        <taxon>Micromonosporaceae</taxon>
        <taxon>Actinoplanes</taxon>
    </lineage>
</organism>
<dbReference type="EMBL" id="LT629758">
    <property type="protein sequence ID" value="SDT70345.1"/>
    <property type="molecule type" value="Genomic_DNA"/>
</dbReference>
<dbReference type="AlphaFoldDB" id="A0A1H2CIJ3"/>
<keyword evidence="1" id="KW-1133">Transmembrane helix</keyword>
<protein>
    <submittedName>
        <fullName evidence="2">Uncharacterized protein</fullName>
    </submittedName>
</protein>
<evidence type="ECO:0000313" key="3">
    <source>
        <dbReference type="Proteomes" id="UP000198688"/>
    </source>
</evidence>
<keyword evidence="3" id="KW-1185">Reference proteome</keyword>
<proteinExistence type="predicted"/>
<dbReference type="OrthoDB" id="3398186at2"/>
<accession>A0A1H2CIJ3</accession>
<gene>
    <name evidence="2" type="ORF">SAMN04489716_5934</name>
</gene>